<protein>
    <submittedName>
        <fullName evidence="1">Uncharacterized protein</fullName>
    </submittedName>
</protein>
<evidence type="ECO:0000313" key="2">
    <source>
        <dbReference type="Proteomes" id="UP001519332"/>
    </source>
</evidence>
<reference evidence="1 2" key="1">
    <citation type="submission" date="2021-03" db="EMBL/GenBank/DDBJ databases">
        <title>Sequencing the genomes of 1000 actinobacteria strains.</title>
        <authorList>
            <person name="Klenk H.-P."/>
        </authorList>
    </citation>
    <scope>NUCLEOTIDE SEQUENCE [LARGE SCALE GENOMIC DNA]</scope>
    <source>
        <strain evidence="1 2">DSM 46670</strain>
    </source>
</reference>
<sequence length="215" mass="24422">MTDLVFDCVGARVERYSASPSMTLELRITETEGQRVEAIALRCQIRIEPNRRRYSAQEAENLNDLFGETARWADTLKPLQLANLSLMVPGFSGSTTVDLPLPVTYDLEIASTKYFHGLQDGVVPMLLLFSGTVFGTTDGKLQVQQVPWHKETSYPLPAKVWRETIDVHFPNAAWLLVHRETMDDLRRFKTRNALPTWESALTELLKRAGEDVKEE</sequence>
<dbReference type="Proteomes" id="UP001519332">
    <property type="component" value="Unassembled WGS sequence"/>
</dbReference>
<accession>A0ABS4T6I2</accession>
<name>A0ABS4T6I2_9PSEU</name>
<dbReference type="Pfam" id="PF19562">
    <property type="entry name" value="DUF6084"/>
    <property type="match status" value="1"/>
</dbReference>
<evidence type="ECO:0000313" key="1">
    <source>
        <dbReference type="EMBL" id="MBP2320028.1"/>
    </source>
</evidence>
<dbReference type="InterPro" id="IPR045730">
    <property type="entry name" value="DUF6084"/>
</dbReference>
<dbReference type="RefSeq" id="WP_209633798.1">
    <property type="nucleotide sequence ID" value="NZ_JAGINW010000001.1"/>
</dbReference>
<organism evidence="1 2">
    <name type="scientific">Kibdelosporangium banguiense</name>
    <dbReference type="NCBI Taxonomy" id="1365924"/>
    <lineage>
        <taxon>Bacteria</taxon>
        <taxon>Bacillati</taxon>
        <taxon>Actinomycetota</taxon>
        <taxon>Actinomycetes</taxon>
        <taxon>Pseudonocardiales</taxon>
        <taxon>Pseudonocardiaceae</taxon>
        <taxon>Kibdelosporangium</taxon>
    </lineage>
</organism>
<proteinExistence type="predicted"/>
<comment type="caution">
    <text evidence="1">The sequence shown here is derived from an EMBL/GenBank/DDBJ whole genome shotgun (WGS) entry which is preliminary data.</text>
</comment>
<dbReference type="EMBL" id="JAGINW010000001">
    <property type="protein sequence ID" value="MBP2320028.1"/>
    <property type="molecule type" value="Genomic_DNA"/>
</dbReference>
<gene>
    <name evidence="1" type="ORF">JOF56_000413</name>
</gene>
<keyword evidence="2" id="KW-1185">Reference proteome</keyword>